<name>A0A382I584_9ZZZZ</name>
<sequence length="420" mass="45664">MGCPGRQPWQGGPGGTCGEEPLVVQRGASNVHYAQMESALDIPPGSDYDPAVSLGELIQTHGMFPALIACISPDGNENLAFRTVLETMLEDLTKQDVVATAEDIRRVAFGIWNVNQGNPPVPQGDQRIDWEEWLAFLKPQDGMHPRPNFITEQADLAGPNGAIHRGFLGPLSELIDSVVLARTLREIRVLKGFSRLYPPGDDPTGDGAEIRMVSPSLGRPMNWLPANETRGEGIFVQLNEEHLVEWENQGEVRERVDRVAGRLAGSRRAWLPAATPRLIAIHSLAHLLIRELIFECGYESASLRERLYVDDSEDTPMAGFLIYTASGTTEGSLGGLVRQGDPPRFARTVLSALHRATWCPADPVCSENAGGLDSLNFAACHACSLVSETSCEHSNLLLDRDLVVGELGLARNVVRAIQGG</sequence>
<dbReference type="AlphaFoldDB" id="A0A382I584"/>
<dbReference type="InterPro" id="IPR018973">
    <property type="entry name" value="MZB"/>
</dbReference>
<evidence type="ECO:0000313" key="2">
    <source>
        <dbReference type="EMBL" id="SVB94419.1"/>
    </source>
</evidence>
<dbReference type="Pfam" id="PF09369">
    <property type="entry name" value="MZB"/>
    <property type="match status" value="1"/>
</dbReference>
<dbReference type="InterPro" id="IPR047721">
    <property type="entry name" value="DrmB"/>
</dbReference>
<organism evidence="2">
    <name type="scientific">marine metagenome</name>
    <dbReference type="NCBI Taxonomy" id="408172"/>
    <lineage>
        <taxon>unclassified sequences</taxon>
        <taxon>metagenomes</taxon>
        <taxon>ecological metagenomes</taxon>
    </lineage>
</organism>
<feature type="domain" description="MrfA-like Zn-binding" evidence="1">
    <location>
        <begin position="284"/>
        <end position="383"/>
    </location>
</feature>
<reference evidence="2" key="1">
    <citation type="submission" date="2018-05" db="EMBL/GenBank/DDBJ databases">
        <authorList>
            <person name="Lanie J.A."/>
            <person name="Ng W.-L."/>
            <person name="Kazmierczak K.M."/>
            <person name="Andrzejewski T.M."/>
            <person name="Davidsen T.M."/>
            <person name="Wayne K.J."/>
            <person name="Tettelin H."/>
            <person name="Glass J.I."/>
            <person name="Rusch D."/>
            <person name="Podicherti R."/>
            <person name="Tsui H.-C.T."/>
            <person name="Winkler M.E."/>
        </authorList>
    </citation>
    <scope>NUCLEOTIDE SEQUENCE</scope>
</reference>
<protein>
    <recommendedName>
        <fullName evidence="1">MrfA-like Zn-binding domain-containing protein</fullName>
    </recommendedName>
</protein>
<gene>
    <name evidence="2" type="ORF">METZ01_LOCUS247273</name>
</gene>
<evidence type="ECO:0000259" key="1">
    <source>
        <dbReference type="Pfam" id="PF09369"/>
    </source>
</evidence>
<accession>A0A382I584</accession>
<dbReference type="EMBL" id="UINC01065110">
    <property type="protein sequence ID" value="SVB94419.1"/>
    <property type="molecule type" value="Genomic_DNA"/>
</dbReference>
<proteinExistence type="predicted"/>
<dbReference type="NCBIfam" id="NF038324">
    <property type="entry name" value="DrmB_fam"/>
    <property type="match status" value="1"/>
</dbReference>